<dbReference type="GO" id="GO:0016740">
    <property type="term" value="F:transferase activity"/>
    <property type="evidence" value="ECO:0007669"/>
    <property type="project" value="UniProtKB-KW"/>
</dbReference>
<accession>A0A7W7BP45</accession>
<dbReference type="RefSeq" id="WP_184215694.1">
    <property type="nucleotide sequence ID" value="NZ_JACHMD010000001.1"/>
</dbReference>
<dbReference type="Proteomes" id="UP000573729">
    <property type="component" value="Unassembled WGS sequence"/>
</dbReference>
<name>A0A7W7BP45_9MICO</name>
<dbReference type="EMBL" id="JACHMD010000001">
    <property type="protein sequence ID" value="MBB4666257.1"/>
    <property type="molecule type" value="Genomic_DNA"/>
</dbReference>
<feature type="transmembrane region" description="Helical" evidence="1">
    <location>
        <begin position="137"/>
        <end position="159"/>
    </location>
</feature>
<gene>
    <name evidence="2" type="ORF">BKA24_000966</name>
</gene>
<keyword evidence="2" id="KW-0808">Transferase</keyword>
<feature type="transmembrane region" description="Helical" evidence="1">
    <location>
        <begin position="35"/>
        <end position="59"/>
    </location>
</feature>
<feature type="transmembrane region" description="Helical" evidence="1">
    <location>
        <begin position="165"/>
        <end position="187"/>
    </location>
</feature>
<keyword evidence="3" id="KW-1185">Reference proteome</keyword>
<keyword evidence="1" id="KW-0472">Membrane</keyword>
<dbReference type="AlphaFoldDB" id="A0A7W7BP45"/>
<keyword evidence="1" id="KW-0812">Transmembrane</keyword>
<feature type="transmembrane region" description="Helical" evidence="1">
    <location>
        <begin position="71"/>
        <end position="91"/>
    </location>
</feature>
<proteinExistence type="predicted"/>
<evidence type="ECO:0000313" key="2">
    <source>
        <dbReference type="EMBL" id="MBB4666257.1"/>
    </source>
</evidence>
<evidence type="ECO:0000256" key="1">
    <source>
        <dbReference type="SAM" id="Phobius"/>
    </source>
</evidence>
<feature type="transmembrane region" description="Helical" evidence="1">
    <location>
        <begin position="103"/>
        <end position="125"/>
    </location>
</feature>
<reference evidence="2 3" key="1">
    <citation type="submission" date="2020-08" db="EMBL/GenBank/DDBJ databases">
        <title>Sequencing the genomes of 1000 actinobacteria strains.</title>
        <authorList>
            <person name="Klenk H.-P."/>
        </authorList>
    </citation>
    <scope>NUCLEOTIDE SEQUENCE [LARGE SCALE GENOMIC DNA]</scope>
    <source>
        <strain evidence="2 3">DSM 24947</strain>
    </source>
</reference>
<organism evidence="2 3">
    <name type="scientific">Microbacterium marinum</name>
    <dbReference type="NCBI Taxonomy" id="421115"/>
    <lineage>
        <taxon>Bacteria</taxon>
        <taxon>Bacillati</taxon>
        <taxon>Actinomycetota</taxon>
        <taxon>Actinomycetes</taxon>
        <taxon>Micrococcales</taxon>
        <taxon>Microbacteriaceae</taxon>
        <taxon>Microbacterium</taxon>
    </lineage>
</organism>
<evidence type="ECO:0000313" key="3">
    <source>
        <dbReference type="Proteomes" id="UP000573729"/>
    </source>
</evidence>
<sequence length="207" mass="20293">MQRTTVWSWLVGGVLLVAQTGFSLAGFGIASDGDAGAPLAGLGAALCTLSACLVYAFGLRAGESAVAGRPAGVALLLGLGALSVFQAAWWAGPRGYGSGIEAALTAAAGGVVAYVLAFAAAVYIVRVGVIPAPWSWIPLAAVTLGLGLAAFFALVVPVVSSNAAGGAGVLPATIPALVGVVSIVLSVTTSPAAPRRRVSTVRALPQG</sequence>
<keyword evidence="1" id="KW-1133">Transmembrane helix</keyword>
<protein>
    <submittedName>
        <fullName evidence="2">Mannose/fructose/N-acetylgalactosamine-specific phosphotransferase system component IID</fullName>
    </submittedName>
</protein>
<comment type="caution">
    <text evidence="2">The sequence shown here is derived from an EMBL/GenBank/DDBJ whole genome shotgun (WGS) entry which is preliminary data.</text>
</comment>